<evidence type="ECO:0000256" key="1">
    <source>
        <dbReference type="SAM" id="MobiDB-lite"/>
    </source>
</evidence>
<reference evidence="2" key="3">
    <citation type="submission" date="2023-05" db="EMBL/GenBank/DDBJ databases">
        <authorList>
            <person name="Smith C.H."/>
        </authorList>
    </citation>
    <scope>NUCLEOTIDE SEQUENCE</scope>
    <source>
        <strain evidence="2">CHS0354</strain>
        <tissue evidence="2">Mantle</tissue>
    </source>
</reference>
<dbReference type="Proteomes" id="UP001195483">
    <property type="component" value="Unassembled WGS sequence"/>
</dbReference>
<organism evidence="2 3">
    <name type="scientific">Potamilus streckersoni</name>
    <dbReference type="NCBI Taxonomy" id="2493646"/>
    <lineage>
        <taxon>Eukaryota</taxon>
        <taxon>Metazoa</taxon>
        <taxon>Spiralia</taxon>
        <taxon>Lophotrochozoa</taxon>
        <taxon>Mollusca</taxon>
        <taxon>Bivalvia</taxon>
        <taxon>Autobranchia</taxon>
        <taxon>Heteroconchia</taxon>
        <taxon>Palaeoheterodonta</taxon>
        <taxon>Unionida</taxon>
        <taxon>Unionoidea</taxon>
        <taxon>Unionidae</taxon>
        <taxon>Ambleminae</taxon>
        <taxon>Lampsilini</taxon>
        <taxon>Potamilus</taxon>
    </lineage>
</organism>
<dbReference type="AlphaFoldDB" id="A0AAE0SJR1"/>
<reference evidence="2" key="2">
    <citation type="journal article" date="2021" name="Genome Biol. Evol.">
        <title>Developing a high-quality reference genome for a parasitic bivalve with doubly uniparental inheritance (Bivalvia: Unionida).</title>
        <authorList>
            <person name="Smith C.H."/>
        </authorList>
    </citation>
    <scope>NUCLEOTIDE SEQUENCE</scope>
    <source>
        <strain evidence="2">CHS0354</strain>
        <tissue evidence="2">Mantle</tissue>
    </source>
</reference>
<gene>
    <name evidence="2" type="ORF">CHS0354_039657</name>
</gene>
<comment type="caution">
    <text evidence="2">The sequence shown here is derived from an EMBL/GenBank/DDBJ whole genome shotgun (WGS) entry which is preliminary data.</text>
</comment>
<evidence type="ECO:0000313" key="3">
    <source>
        <dbReference type="Proteomes" id="UP001195483"/>
    </source>
</evidence>
<proteinExistence type="predicted"/>
<sequence length="150" mass="17490">MCPRLIDTGENDRKHSASKRFGTDTNKLYRRWKTTNRQDNNNYYLEQKSDKDILVEPMEDMANPLYDHVVALKKVIGTKIQVENNEGHMEDRADPIDDRLARLETAVHLEQAEVLEENLLDLATKSQREKTLFVIKKIPNELGCIRQLHC</sequence>
<accession>A0AAE0SJR1</accession>
<feature type="region of interest" description="Disordered" evidence="1">
    <location>
        <begin position="1"/>
        <end position="20"/>
    </location>
</feature>
<keyword evidence="3" id="KW-1185">Reference proteome</keyword>
<protein>
    <submittedName>
        <fullName evidence="2">Uncharacterized protein</fullName>
    </submittedName>
</protein>
<reference evidence="2" key="1">
    <citation type="journal article" date="2021" name="Genome Biol. Evol.">
        <title>A High-Quality Reference Genome for a Parasitic Bivalve with Doubly Uniparental Inheritance (Bivalvia: Unionida).</title>
        <authorList>
            <person name="Smith C.H."/>
        </authorList>
    </citation>
    <scope>NUCLEOTIDE SEQUENCE</scope>
    <source>
        <strain evidence="2">CHS0354</strain>
    </source>
</reference>
<evidence type="ECO:0000313" key="2">
    <source>
        <dbReference type="EMBL" id="KAK3593172.1"/>
    </source>
</evidence>
<dbReference type="EMBL" id="JAEAOA010002313">
    <property type="protein sequence ID" value="KAK3593172.1"/>
    <property type="molecule type" value="Genomic_DNA"/>
</dbReference>
<name>A0AAE0SJR1_9BIVA</name>